<keyword evidence="1" id="KW-0418">Kinase</keyword>
<dbReference type="InterPro" id="IPR050117">
    <property type="entry name" value="MAPK"/>
</dbReference>
<dbReference type="SMART" id="SM00220">
    <property type="entry name" value="S_TKc"/>
    <property type="match status" value="1"/>
</dbReference>
<feature type="domain" description="Protein kinase" evidence="4">
    <location>
        <begin position="1"/>
        <end position="320"/>
    </location>
</feature>
<dbReference type="STRING" id="1448318.A0A319EK72"/>
<organism evidence="5 6">
    <name type="scientific">Aspergillus sclerotiicarbonarius (strain CBS 121057 / IBT 28362)</name>
    <dbReference type="NCBI Taxonomy" id="1448318"/>
    <lineage>
        <taxon>Eukaryota</taxon>
        <taxon>Fungi</taxon>
        <taxon>Dikarya</taxon>
        <taxon>Ascomycota</taxon>
        <taxon>Pezizomycotina</taxon>
        <taxon>Eurotiomycetes</taxon>
        <taxon>Eurotiomycetidae</taxon>
        <taxon>Eurotiales</taxon>
        <taxon>Aspergillaceae</taxon>
        <taxon>Aspergillus</taxon>
        <taxon>Aspergillus subgen. Circumdati</taxon>
    </lineage>
</organism>
<dbReference type="PROSITE" id="PS50011">
    <property type="entry name" value="PROTEIN_KINASE_DOM"/>
    <property type="match status" value="1"/>
</dbReference>
<keyword evidence="1" id="KW-0808">Transferase</keyword>
<dbReference type="Gene3D" id="1.10.510.10">
    <property type="entry name" value="Transferase(Phosphotransferase) domain 1"/>
    <property type="match status" value="1"/>
</dbReference>
<sequence>MSSLVPGFILRGARWNYRILHTITGDNTHISTIFKAAVFPHENADQHPDAPKYDSRSVKCMDRERQAYQLPNVASAECFRKMYDVIDNSTLALEWLETTLAEVVYRPDKDTYALIVSFLRATLTSCVVLEAHQHINTDFKPSNILLSNVNTSRITAKVGDLGVVVPSNYLFNGQPFAMRAPEVYLGAPCAEPSQVWAIAATLLVWIKPGVLGSQGCPYSLINDSWSMAKIKQLFPQWHIPAPEDVQGHSFKDQVYGARKLGKLAPLLEAIAPFDEETRKVEIPRELRDLLRFMMVPNPVARPSASDVLVSKEFRAFETFVGGR</sequence>
<dbReference type="InterPro" id="IPR011009">
    <property type="entry name" value="Kinase-like_dom_sf"/>
</dbReference>
<evidence type="ECO:0000256" key="1">
    <source>
        <dbReference type="ARBA" id="ARBA00022527"/>
    </source>
</evidence>
<dbReference type="AlphaFoldDB" id="A0A319EK72"/>
<dbReference type="InterPro" id="IPR000719">
    <property type="entry name" value="Prot_kinase_dom"/>
</dbReference>
<proteinExistence type="predicted"/>
<name>A0A319EK72_ASPSB</name>
<protein>
    <recommendedName>
        <fullName evidence="4">Protein kinase domain-containing protein</fullName>
    </recommendedName>
</protein>
<dbReference type="OrthoDB" id="5979581at2759"/>
<dbReference type="VEuPathDB" id="FungiDB:BO78DRAFT_418202"/>
<dbReference type="GO" id="GO:0005524">
    <property type="term" value="F:ATP binding"/>
    <property type="evidence" value="ECO:0007669"/>
    <property type="project" value="UniProtKB-KW"/>
</dbReference>
<gene>
    <name evidence="5" type="ORF">BO78DRAFT_418202</name>
</gene>
<evidence type="ECO:0000256" key="3">
    <source>
        <dbReference type="ARBA" id="ARBA00022840"/>
    </source>
</evidence>
<accession>A0A319EK72</accession>
<evidence type="ECO:0000256" key="2">
    <source>
        <dbReference type="ARBA" id="ARBA00022741"/>
    </source>
</evidence>
<dbReference type="EMBL" id="KZ826345">
    <property type="protein sequence ID" value="PYI07048.1"/>
    <property type="molecule type" value="Genomic_DNA"/>
</dbReference>
<dbReference type="Proteomes" id="UP000248423">
    <property type="component" value="Unassembled WGS sequence"/>
</dbReference>
<keyword evidence="3" id="KW-0067">ATP-binding</keyword>
<dbReference type="SUPFAM" id="SSF56112">
    <property type="entry name" value="Protein kinase-like (PK-like)"/>
    <property type="match status" value="1"/>
</dbReference>
<evidence type="ECO:0000313" key="5">
    <source>
        <dbReference type="EMBL" id="PYI07048.1"/>
    </source>
</evidence>
<evidence type="ECO:0000259" key="4">
    <source>
        <dbReference type="PROSITE" id="PS50011"/>
    </source>
</evidence>
<dbReference type="GO" id="GO:0004674">
    <property type="term" value="F:protein serine/threonine kinase activity"/>
    <property type="evidence" value="ECO:0007669"/>
    <property type="project" value="UniProtKB-KW"/>
</dbReference>
<dbReference type="PANTHER" id="PTHR24055">
    <property type="entry name" value="MITOGEN-ACTIVATED PROTEIN KINASE"/>
    <property type="match status" value="1"/>
</dbReference>
<keyword evidence="2" id="KW-0547">Nucleotide-binding</keyword>
<reference evidence="5 6" key="1">
    <citation type="submission" date="2018-02" db="EMBL/GenBank/DDBJ databases">
        <title>The genomes of Aspergillus section Nigri reveals drivers in fungal speciation.</title>
        <authorList>
            <consortium name="DOE Joint Genome Institute"/>
            <person name="Vesth T.C."/>
            <person name="Nybo J."/>
            <person name="Theobald S."/>
            <person name="Brandl J."/>
            <person name="Frisvad J.C."/>
            <person name="Nielsen K.F."/>
            <person name="Lyhne E.K."/>
            <person name="Kogle M.E."/>
            <person name="Kuo A."/>
            <person name="Riley R."/>
            <person name="Clum A."/>
            <person name="Nolan M."/>
            <person name="Lipzen A."/>
            <person name="Salamov A."/>
            <person name="Henrissat B."/>
            <person name="Wiebenga A."/>
            <person name="De vries R.P."/>
            <person name="Grigoriev I.V."/>
            <person name="Mortensen U.H."/>
            <person name="Andersen M.R."/>
            <person name="Baker S.E."/>
        </authorList>
    </citation>
    <scope>NUCLEOTIDE SEQUENCE [LARGE SCALE GENOMIC DNA]</scope>
    <source>
        <strain evidence="5 6">CBS 121057</strain>
    </source>
</reference>
<keyword evidence="1" id="KW-0723">Serine/threonine-protein kinase</keyword>
<evidence type="ECO:0000313" key="6">
    <source>
        <dbReference type="Proteomes" id="UP000248423"/>
    </source>
</evidence>
<keyword evidence="6" id="KW-1185">Reference proteome</keyword>